<organism evidence="1">
    <name type="scientific">Salmonella enterica</name>
    <name type="common">Salmonella choleraesuis</name>
    <dbReference type="NCBI Taxonomy" id="28901"/>
    <lineage>
        <taxon>Bacteria</taxon>
        <taxon>Pseudomonadati</taxon>
        <taxon>Pseudomonadota</taxon>
        <taxon>Gammaproteobacteria</taxon>
        <taxon>Enterobacterales</taxon>
        <taxon>Enterobacteriaceae</taxon>
        <taxon>Salmonella</taxon>
    </lineage>
</organism>
<reference evidence="1" key="2">
    <citation type="submission" date="2020-02" db="EMBL/GenBank/DDBJ databases">
        <authorList>
            <consortium name="NCBI Pathogen Detection Project"/>
        </authorList>
    </citation>
    <scope>NUCLEOTIDE SEQUENCE</scope>
    <source>
        <strain evidence="1">MA.1102R13883</strain>
    </source>
</reference>
<sequence length="72" mass="7775">MAGSRLNTLIRHTEQVESAATGNHSIFALSNDRQFAAGRSCIRRGCGTDHTGQSSNLQDRASSTMQVIVNKI</sequence>
<protein>
    <submittedName>
        <fullName evidence="1">Uncharacterized protein</fullName>
    </submittedName>
</protein>
<dbReference type="AlphaFoldDB" id="A0A765NP43"/>
<dbReference type="EMBL" id="DAAYSE010000031">
    <property type="protein sequence ID" value="HAG5541030.1"/>
    <property type="molecule type" value="Genomic_DNA"/>
</dbReference>
<accession>A0A765NP43</accession>
<name>A0A765NP43_SALER</name>
<reference evidence="1" key="1">
    <citation type="journal article" date="2018" name="Genome Biol.">
        <title>SKESA: strategic k-mer extension for scrupulous assemblies.</title>
        <authorList>
            <person name="Souvorov A."/>
            <person name="Agarwala R."/>
            <person name="Lipman D.J."/>
        </authorList>
    </citation>
    <scope>NUCLEOTIDE SEQUENCE</scope>
    <source>
        <strain evidence="1">MA.1102R13883</strain>
    </source>
</reference>
<gene>
    <name evidence="1" type="ORF">G8Q02_004885</name>
</gene>
<comment type="caution">
    <text evidence="1">The sequence shown here is derived from an EMBL/GenBank/DDBJ whole genome shotgun (WGS) entry which is preliminary data.</text>
</comment>
<evidence type="ECO:0000313" key="1">
    <source>
        <dbReference type="EMBL" id="HAG5541030.1"/>
    </source>
</evidence>
<proteinExistence type="predicted"/>